<keyword evidence="2" id="KW-1185">Reference proteome</keyword>
<dbReference type="InterPro" id="IPR026950">
    <property type="entry name" value="Caps_assemb_Wzi"/>
</dbReference>
<dbReference type="Proteomes" id="UP000254808">
    <property type="component" value="Chromosome"/>
</dbReference>
<dbReference type="AlphaFoldDB" id="A0A345UME7"/>
<organism evidence="1 2">
    <name type="scientific">Cyclonatronum proteinivorum</name>
    <dbReference type="NCBI Taxonomy" id="1457365"/>
    <lineage>
        <taxon>Bacteria</taxon>
        <taxon>Pseudomonadati</taxon>
        <taxon>Balneolota</taxon>
        <taxon>Balneolia</taxon>
        <taxon>Balneolales</taxon>
        <taxon>Cyclonatronaceae</taxon>
        <taxon>Cyclonatronum</taxon>
    </lineage>
</organism>
<dbReference type="EMBL" id="CP027806">
    <property type="protein sequence ID" value="AXJ01649.1"/>
    <property type="molecule type" value="Genomic_DNA"/>
</dbReference>
<evidence type="ECO:0000313" key="2">
    <source>
        <dbReference type="Proteomes" id="UP000254808"/>
    </source>
</evidence>
<name>A0A345UME7_9BACT</name>
<dbReference type="Gene3D" id="2.40.160.130">
    <property type="entry name" value="Capsule assembly protein Wzi"/>
    <property type="match status" value="1"/>
</dbReference>
<dbReference type="Pfam" id="PF14052">
    <property type="entry name" value="Caps_assemb_Wzi"/>
    <property type="match status" value="1"/>
</dbReference>
<gene>
    <name evidence="1" type="ORF">CYPRO_2407</name>
</gene>
<protein>
    <submittedName>
        <fullName evidence="1">Capsule assembly protein Wzi</fullName>
    </submittedName>
</protein>
<dbReference type="KEGG" id="cprv:CYPRO_2407"/>
<accession>A0A345UME7</accession>
<dbReference type="InterPro" id="IPR038636">
    <property type="entry name" value="Wzi_sf"/>
</dbReference>
<sequence>MLEVTGTDAINQFQKLLVIFLWGMFFGMMVFMPPHTLAQVQAQDQDQPKRQQSFQSQAPVLLHPDPFPVENGQGLRTAVQASVAAGTAEMPFWLYANRYGELRPGSRINALNQLSVRYRMGSPADRYLLETGAALSLRAANTGNTAHFQTLFARAEYGIFRLEAGRFYDDAEMPFPQLTTGSMIVSRNATPVLRIQLSTRGFIDVPFTAGHLQFRARYSDGQLERDRYIRDALLHQKMAHLKFNVWRIELMTGFIHNVVWAGTDPERGRLPRSFADYLRVVTGRAADPESSASGSEVLNRLGNGVAAYDGTMIIQLNGAQLVLHRQIYLEDTVSLRLRSYRDGLYGVGLQNISWFSWLDALLIEHLQTLMQDSLPGMPPGRARYYNHGIYYSGWTYENNVLGNPLLTIDPSRERYPVYNNLVAGWHLGMHGQLSERSEWQFMGTFTRNYGNCNDDLLISGNLCSVTATGRDPRPGSEARPRSEVRRDQYSFLLRGSYLLMPQHGLSINAALALDTGAHLGNRAGLEIGLRISPK</sequence>
<evidence type="ECO:0000313" key="1">
    <source>
        <dbReference type="EMBL" id="AXJ01649.1"/>
    </source>
</evidence>
<proteinExistence type="predicted"/>
<reference evidence="1 2" key="1">
    <citation type="submission" date="2018-03" db="EMBL/GenBank/DDBJ databases">
        <title>Phenotypic and genomic properties of Cyclonatronum proteinivorum gen. nov., sp. nov., a haloalkaliphilic bacteroidete from soda lakes possessing Na+-translocating rhodopsin.</title>
        <authorList>
            <person name="Toshchakov S.V."/>
            <person name="Korzhenkov A."/>
            <person name="Samarov N.I."/>
            <person name="Kublanov I.V."/>
            <person name="Muntyan M.S."/>
            <person name="Sorokin D.Y."/>
        </authorList>
    </citation>
    <scope>NUCLEOTIDE SEQUENCE [LARGE SCALE GENOMIC DNA]</scope>
    <source>
        <strain evidence="1 2">Omega</strain>
    </source>
</reference>